<evidence type="ECO:0000256" key="6">
    <source>
        <dbReference type="ARBA" id="ARBA00023136"/>
    </source>
</evidence>
<dbReference type="GO" id="GO:0005886">
    <property type="term" value="C:plasma membrane"/>
    <property type="evidence" value="ECO:0007669"/>
    <property type="project" value="TreeGrafter"/>
</dbReference>
<dbReference type="AlphaFoldDB" id="A0A2S6EYZ6"/>
<dbReference type="InterPro" id="IPR006037">
    <property type="entry name" value="RCK_C"/>
</dbReference>
<reference evidence="7 8" key="1">
    <citation type="submission" date="2018-02" db="EMBL/GenBank/DDBJ databases">
        <title>Draft genome sequences of four Legionella pneumophila clinical strains isolated in Ontario.</title>
        <authorList>
            <person name="Fortuna A."/>
            <person name="Ramnarine R."/>
            <person name="Li A."/>
            <person name="Frantz C."/>
            <person name="Mallo G."/>
        </authorList>
    </citation>
    <scope>NUCLEOTIDE SEQUENCE [LARGE SCALE GENOMIC DNA]</scope>
    <source>
        <strain evidence="7 8">LG61</strain>
    </source>
</reference>
<organism evidence="7 8">
    <name type="scientific">Legionella pneumophila</name>
    <dbReference type="NCBI Taxonomy" id="446"/>
    <lineage>
        <taxon>Bacteria</taxon>
        <taxon>Pseudomonadati</taxon>
        <taxon>Pseudomonadota</taxon>
        <taxon>Gammaproteobacteria</taxon>
        <taxon>Legionellales</taxon>
        <taxon>Legionellaceae</taxon>
        <taxon>Legionella</taxon>
    </lineage>
</organism>
<keyword evidence="5" id="KW-1133">Transmembrane helix</keyword>
<accession>A0A2S6EYZ6</accession>
<keyword evidence="4" id="KW-0677">Repeat</keyword>
<dbReference type="RefSeq" id="WP_027226802.1">
    <property type="nucleotide sequence ID" value="NZ_CP017601.1"/>
</dbReference>
<evidence type="ECO:0000256" key="4">
    <source>
        <dbReference type="ARBA" id="ARBA00022737"/>
    </source>
</evidence>
<dbReference type="OrthoDB" id="9809303at2"/>
<name>A0A2S6EYZ6_LEGPN</name>
<keyword evidence="3" id="KW-0812">Transmembrane</keyword>
<proteinExistence type="predicted"/>
<gene>
    <name evidence="7" type="ORF">C3928_06425</name>
</gene>
<evidence type="ECO:0000256" key="3">
    <source>
        <dbReference type="ARBA" id="ARBA00022692"/>
    </source>
</evidence>
<evidence type="ECO:0000256" key="2">
    <source>
        <dbReference type="ARBA" id="ARBA00022448"/>
    </source>
</evidence>
<dbReference type="SUPFAM" id="SSF116726">
    <property type="entry name" value="TrkA C-terminal domain-like"/>
    <property type="match status" value="2"/>
</dbReference>
<dbReference type="InterPro" id="IPR031312">
    <property type="entry name" value="Na/sul_symport_CS"/>
</dbReference>
<dbReference type="InterPro" id="IPR004680">
    <property type="entry name" value="Cit_transptr-like_dom"/>
</dbReference>
<dbReference type="GO" id="GO:0008324">
    <property type="term" value="F:monoatomic cation transmembrane transporter activity"/>
    <property type="evidence" value="ECO:0007669"/>
    <property type="project" value="InterPro"/>
</dbReference>
<sequence>MYQPYLLFGILILSLVLFIWNYWRYDFVALFALVISVLTGLVPFDKAFSGFSNPAVITVGCVMILTYAITQSGILNNPFVKLKKFSKKTAFQVGLFSGISAFLSAFMNNVGALGVMMPIAIHSFTELKKSPSIILMPIAFCSVLGGVITAIGTPPNLLISNFRIQVLGAPYNMFDFTPVGLPVAVMGVLFISLIGWKLIPVRAKYSKSGDSFQISDYMTEVKVPETSSLCEKSVKEFLEMTKANFELIAVVHEGKKKFAYTDDTIIHCNDILIIEASPEDLKNILDSNGLILAGNKPLTSKELYDSDIITMEAVVLPDSSIEGQSASMMRFRSRYKINLLAISREELSFRKKLIDIRFAAGDVVLIQGNAATLRETIVDLGFLPLAERDINVHLTQKKFLPIICFTLSIILASLQILPLDFSFMIAVLALVVLKAIPTHNLYRTIDWSVLLLLAALIPVGEALQTTGAADLIANGFMKIAGQYSPVFALLAVLVITMTLSDLLNNAATALIMAPIAIKIAQSAHVNVDSFLMAVAIGASCSFLTPIAHQNNTMVMGPGRYRFSDYFRLGLPLELIVIVVSIPTILWTWPLYK</sequence>
<dbReference type="InterPro" id="IPR036721">
    <property type="entry name" value="RCK_C_sf"/>
</dbReference>
<dbReference type="Pfam" id="PF02080">
    <property type="entry name" value="TrkA_C"/>
    <property type="match status" value="2"/>
</dbReference>
<dbReference type="Pfam" id="PF03600">
    <property type="entry name" value="CitMHS"/>
    <property type="match status" value="1"/>
</dbReference>
<comment type="caution">
    <text evidence="7">The sequence shown here is derived from an EMBL/GenBank/DDBJ whole genome shotgun (WGS) entry which is preliminary data.</text>
</comment>
<dbReference type="PANTHER" id="PTHR43652">
    <property type="entry name" value="BASIC AMINO ACID ANTIPORTER YFCC-RELATED"/>
    <property type="match status" value="1"/>
</dbReference>
<dbReference type="InterPro" id="IPR051679">
    <property type="entry name" value="DASS-Related_Transporters"/>
</dbReference>
<keyword evidence="6" id="KW-0472">Membrane</keyword>
<dbReference type="PROSITE" id="PS51202">
    <property type="entry name" value="RCK_C"/>
    <property type="match status" value="2"/>
</dbReference>
<dbReference type="EMBL" id="PQWY01000011">
    <property type="protein sequence ID" value="PPK30400.1"/>
    <property type="molecule type" value="Genomic_DNA"/>
</dbReference>
<dbReference type="Proteomes" id="UP000239239">
    <property type="component" value="Unassembled WGS sequence"/>
</dbReference>
<evidence type="ECO:0000313" key="8">
    <source>
        <dbReference type="Proteomes" id="UP000239239"/>
    </source>
</evidence>
<dbReference type="GO" id="GO:0006813">
    <property type="term" value="P:potassium ion transport"/>
    <property type="evidence" value="ECO:0007669"/>
    <property type="project" value="InterPro"/>
</dbReference>
<evidence type="ECO:0000256" key="1">
    <source>
        <dbReference type="ARBA" id="ARBA00004141"/>
    </source>
</evidence>
<dbReference type="PROSITE" id="PS01271">
    <property type="entry name" value="NA_SULFATE"/>
    <property type="match status" value="1"/>
</dbReference>
<keyword evidence="2" id="KW-0813">Transport</keyword>
<protein>
    <submittedName>
        <fullName evidence="7">SLC13 family permease</fullName>
    </submittedName>
</protein>
<comment type="subcellular location">
    <subcellularLocation>
        <location evidence="1">Membrane</location>
        <topology evidence="1">Multi-pass membrane protein</topology>
    </subcellularLocation>
</comment>
<dbReference type="PANTHER" id="PTHR43652:SF2">
    <property type="entry name" value="BASIC AMINO ACID ANTIPORTER YFCC-RELATED"/>
    <property type="match status" value="1"/>
</dbReference>
<evidence type="ECO:0000256" key="5">
    <source>
        <dbReference type="ARBA" id="ARBA00022989"/>
    </source>
</evidence>
<dbReference type="Gene3D" id="3.30.70.1450">
    <property type="entry name" value="Regulator of K+ conductance, C-terminal domain"/>
    <property type="match status" value="2"/>
</dbReference>
<evidence type="ECO:0000313" key="7">
    <source>
        <dbReference type="EMBL" id="PPK30400.1"/>
    </source>
</evidence>